<reference evidence="1" key="1">
    <citation type="submission" date="2013-03" db="EMBL/GenBank/DDBJ databases">
        <authorList>
            <person name="Harkins D.M."/>
            <person name="Durkin A.S."/>
            <person name="Brinkac L.M."/>
            <person name="Haft D.H."/>
            <person name="Selengut J.D."/>
            <person name="Sanka R."/>
            <person name="DePew J."/>
            <person name="Purushe J."/>
            <person name="Hartskeerl R.A."/>
            <person name="Ahmed A."/>
            <person name="van der Linden H."/>
            <person name="Goris M.G.A."/>
            <person name="Vinetz J.M."/>
            <person name="Sutton G.G."/>
            <person name="Nierman W.C."/>
            <person name="Fouts D.E."/>
        </authorList>
    </citation>
    <scope>NUCLEOTIDE SEQUENCE [LARGE SCALE GENOMIC DNA]</scope>
    <source>
        <strain evidence="1">ICFT</strain>
    </source>
</reference>
<comment type="caution">
    <text evidence="1">The sequence shown here is derived from an EMBL/GenBank/DDBJ whole genome shotgun (WGS) entry which is preliminary data.</text>
</comment>
<dbReference type="AlphaFoldDB" id="N1WPZ9"/>
<organism evidence="1 2">
    <name type="scientific">Leptospira weilii serovar Ranarum str. ICFT</name>
    <dbReference type="NCBI Taxonomy" id="1218598"/>
    <lineage>
        <taxon>Bacteria</taxon>
        <taxon>Pseudomonadati</taxon>
        <taxon>Spirochaetota</taxon>
        <taxon>Spirochaetia</taxon>
        <taxon>Leptospirales</taxon>
        <taxon>Leptospiraceae</taxon>
        <taxon>Leptospira</taxon>
    </lineage>
</organism>
<keyword evidence="2" id="KW-1185">Reference proteome</keyword>
<evidence type="ECO:0000313" key="2">
    <source>
        <dbReference type="Proteomes" id="UP000012313"/>
    </source>
</evidence>
<proteinExistence type="predicted"/>
<protein>
    <submittedName>
        <fullName evidence="1">Uncharacterized protein</fullName>
    </submittedName>
</protein>
<accession>N1WPZ9</accession>
<gene>
    <name evidence="1" type="ORF">LEP1GSC060_2417</name>
</gene>
<evidence type="ECO:0000313" key="1">
    <source>
        <dbReference type="EMBL" id="EMY79332.1"/>
    </source>
</evidence>
<dbReference type="Proteomes" id="UP000012313">
    <property type="component" value="Unassembled WGS sequence"/>
</dbReference>
<sequence length="59" mass="7159">MEVISDRFYFRNVVILDFFFKSSFDFRLKRYNCGFRFGFKSLDIFHFLNSLESLGISIQ</sequence>
<dbReference type="EMBL" id="AOHC02000012">
    <property type="protein sequence ID" value="EMY79332.1"/>
    <property type="molecule type" value="Genomic_DNA"/>
</dbReference>
<name>N1WPZ9_9LEPT</name>